<dbReference type="GO" id="GO:0030154">
    <property type="term" value="P:cell differentiation"/>
    <property type="evidence" value="ECO:0007669"/>
    <property type="project" value="TreeGrafter"/>
</dbReference>
<dbReference type="InterPro" id="IPR009057">
    <property type="entry name" value="Homeodomain-like_sf"/>
</dbReference>
<dbReference type="GeneID" id="59372761"/>
<dbReference type="Proteomes" id="UP000623687">
    <property type="component" value="Unassembled WGS sequence"/>
</dbReference>
<accession>A0A8H7DUU7</accession>
<dbReference type="GO" id="GO:0005634">
    <property type="term" value="C:nucleus"/>
    <property type="evidence" value="ECO:0007669"/>
    <property type="project" value="UniProtKB-SubCell"/>
</dbReference>
<dbReference type="EMBL" id="JACETU010000002">
    <property type="protein sequence ID" value="KAF7436117.1"/>
    <property type="molecule type" value="Genomic_DNA"/>
</dbReference>
<dbReference type="InterPro" id="IPR051000">
    <property type="entry name" value="Homeobox_DNA-bind_prot"/>
</dbReference>
<dbReference type="PANTHER" id="PTHR24324:SF9">
    <property type="entry name" value="HOMEOBOX DOMAIN-CONTAINING PROTEIN"/>
    <property type="match status" value="1"/>
</dbReference>
<dbReference type="OrthoDB" id="6159439at2759"/>
<dbReference type="VEuPathDB" id="FungiDB:PC9H_002943"/>
<keyword evidence="3 4" id="KW-0539">Nucleus</keyword>
<evidence type="ECO:0000313" key="7">
    <source>
        <dbReference type="EMBL" id="KAF7436117.1"/>
    </source>
</evidence>
<keyword evidence="1 3" id="KW-0238">DNA-binding</keyword>
<dbReference type="RefSeq" id="XP_036634016.1">
    <property type="nucleotide sequence ID" value="XM_036772543.1"/>
</dbReference>
<sequence>MTTTTLSRTLSATSISSTDTAASTATTAISRRTRRRFNNAQLTILEQLYHQNSHPTRSERDAVAKAGGMESRSVTIWFQNKRQTERRVALHNHSAPSKTKLTSTRGKRPSSPFTTSSSSSRSSWPSLDRVASRSELWAPPPPLTPKRPRIYTGDEEVHDSKNLWDNMPSSPVAPPFSPPARDYVEFGRAQRKRTLEWACAAARLAEKDGVKLHAGDADDTDDELHEAVTPPSTLGAGDLRWNIETGKSLKPMKLHGVQIREAGKEEPAQDDDMMRAALALCGLGRS</sequence>
<dbReference type="AlphaFoldDB" id="A0A8H7DUU7"/>
<dbReference type="PROSITE" id="PS50071">
    <property type="entry name" value="HOMEOBOX_2"/>
    <property type="match status" value="1"/>
</dbReference>
<evidence type="ECO:0000256" key="3">
    <source>
        <dbReference type="PROSITE-ProRule" id="PRU00108"/>
    </source>
</evidence>
<evidence type="ECO:0000256" key="1">
    <source>
        <dbReference type="ARBA" id="ARBA00023125"/>
    </source>
</evidence>
<gene>
    <name evidence="7" type="ORF">PC9H_002943</name>
</gene>
<dbReference type="InterPro" id="IPR001356">
    <property type="entry name" value="HD"/>
</dbReference>
<reference evidence="7" key="1">
    <citation type="submission" date="2019-07" db="EMBL/GenBank/DDBJ databases">
        <authorList>
            <person name="Palmer J.M."/>
        </authorList>
    </citation>
    <scope>NUCLEOTIDE SEQUENCE</scope>
    <source>
        <strain evidence="7">PC9</strain>
    </source>
</reference>
<evidence type="ECO:0000259" key="6">
    <source>
        <dbReference type="PROSITE" id="PS50071"/>
    </source>
</evidence>
<keyword evidence="8" id="KW-1185">Reference proteome</keyword>
<dbReference type="CDD" id="cd00086">
    <property type="entry name" value="homeodomain"/>
    <property type="match status" value="1"/>
</dbReference>
<organism evidence="7 8">
    <name type="scientific">Pleurotus ostreatus</name>
    <name type="common">Oyster mushroom</name>
    <name type="synonym">White-rot fungus</name>
    <dbReference type="NCBI Taxonomy" id="5322"/>
    <lineage>
        <taxon>Eukaryota</taxon>
        <taxon>Fungi</taxon>
        <taxon>Dikarya</taxon>
        <taxon>Basidiomycota</taxon>
        <taxon>Agaricomycotina</taxon>
        <taxon>Agaricomycetes</taxon>
        <taxon>Agaricomycetidae</taxon>
        <taxon>Agaricales</taxon>
        <taxon>Pleurotineae</taxon>
        <taxon>Pleurotaceae</taxon>
        <taxon>Pleurotus</taxon>
    </lineage>
</organism>
<dbReference type="Gene3D" id="1.10.10.60">
    <property type="entry name" value="Homeodomain-like"/>
    <property type="match status" value="1"/>
</dbReference>
<feature type="region of interest" description="Disordered" evidence="5">
    <location>
        <begin position="85"/>
        <end position="151"/>
    </location>
</feature>
<feature type="region of interest" description="Disordered" evidence="5">
    <location>
        <begin position="1"/>
        <end position="27"/>
    </location>
</feature>
<comment type="subcellular location">
    <subcellularLocation>
        <location evidence="3 4">Nucleus</location>
    </subcellularLocation>
</comment>
<dbReference type="GO" id="GO:0000978">
    <property type="term" value="F:RNA polymerase II cis-regulatory region sequence-specific DNA binding"/>
    <property type="evidence" value="ECO:0007669"/>
    <property type="project" value="TreeGrafter"/>
</dbReference>
<keyword evidence="2 3" id="KW-0371">Homeobox</keyword>
<evidence type="ECO:0000313" key="8">
    <source>
        <dbReference type="Proteomes" id="UP000623687"/>
    </source>
</evidence>
<protein>
    <recommendedName>
        <fullName evidence="6">Homeobox domain-containing protein</fullName>
    </recommendedName>
</protein>
<evidence type="ECO:0000256" key="4">
    <source>
        <dbReference type="RuleBase" id="RU000682"/>
    </source>
</evidence>
<feature type="compositionally biased region" description="Low complexity" evidence="5">
    <location>
        <begin position="109"/>
        <end position="126"/>
    </location>
</feature>
<evidence type="ECO:0000256" key="5">
    <source>
        <dbReference type="SAM" id="MobiDB-lite"/>
    </source>
</evidence>
<dbReference type="SUPFAM" id="SSF46689">
    <property type="entry name" value="Homeodomain-like"/>
    <property type="match status" value="1"/>
</dbReference>
<dbReference type="Pfam" id="PF00046">
    <property type="entry name" value="Homeodomain"/>
    <property type="match status" value="1"/>
</dbReference>
<dbReference type="PANTHER" id="PTHR24324">
    <property type="entry name" value="HOMEOBOX PROTEIN HHEX"/>
    <property type="match status" value="1"/>
</dbReference>
<feature type="domain" description="Homeobox" evidence="6">
    <location>
        <begin position="28"/>
        <end position="88"/>
    </location>
</feature>
<dbReference type="SMART" id="SM00389">
    <property type="entry name" value="HOX"/>
    <property type="match status" value="1"/>
</dbReference>
<feature type="region of interest" description="Disordered" evidence="5">
    <location>
        <begin position="48"/>
        <end position="68"/>
    </location>
</feature>
<feature type="compositionally biased region" description="Polar residues" evidence="5">
    <location>
        <begin position="94"/>
        <end position="104"/>
    </location>
</feature>
<evidence type="ECO:0000256" key="2">
    <source>
        <dbReference type="ARBA" id="ARBA00023155"/>
    </source>
</evidence>
<name>A0A8H7DUU7_PLEOS</name>
<proteinExistence type="predicted"/>
<comment type="caution">
    <text evidence="7">The sequence shown here is derived from an EMBL/GenBank/DDBJ whole genome shotgun (WGS) entry which is preliminary data.</text>
</comment>
<feature type="DNA-binding region" description="Homeobox" evidence="3">
    <location>
        <begin position="30"/>
        <end position="89"/>
    </location>
</feature>
<dbReference type="GO" id="GO:0006357">
    <property type="term" value="P:regulation of transcription by RNA polymerase II"/>
    <property type="evidence" value="ECO:0007669"/>
    <property type="project" value="TreeGrafter"/>
</dbReference>